<keyword evidence="4" id="KW-0238">DNA-binding</keyword>
<dbReference type="InterPro" id="IPR046347">
    <property type="entry name" value="bZIP_sf"/>
</dbReference>
<evidence type="ECO:0000256" key="2">
    <source>
        <dbReference type="ARBA" id="ARBA00007163"/>
    </source>
</evidence>
<dbReference type="EMBL" id="JAXQNO010000008">
    <property type="protein sequence ID" value="KAK4793743.1"/>
    <property type="molecule type" value="Genomic_DNA"/>
</dbReference>
<feature type="region of interest" description="Disordered" evidence="7">
    <location>
        <begin position="283"/>
        <end position="302"/>
    </location>
</feature>
<dbReference type="Proteomes" id="UP001346149">
    <property type="component" value="Unassembled WGS sequence"/>
</dbReference>
<comment type="caution">
    <text evidence="9">The sequence shown here is derived from an EMBL/GenBank/DDBJ whole genome shotgun (WGS) entry which is preliminary data.</text>
</comment>
<feature type="region of interest" description="Disordered" evidence="7">
    <location>
        <begin position="31"/>
        <end position="75"/>
    </location>
</feature>
<evidence type="ECO:0000256" key="4">
    <source>
        <dbReference type="ARBA" id="ARBA00023125"/>
    </source>
</evidence>
<dbReference type="PANTHER" id="PTHR45967:SF28">
    <property type="entry name" value="BASIC-LEUCINE ZIPPER (BZIP) TRANSCRIPTION FACTOR FAMILY PROTEIN"/>
    <property type="match status" value="1"/>
</dbReference>
<dbReference type="GO" id="GO:0043565">
    <property type="term" value="F:sequence-specific DNA binding"/>
    <property type="evidence" value="ECO:0007669"/>
    <property type="project" value="InterPro"/>
</dbReference>
<keyword evidence="5" id="KW-0804">Transcription</keyword>
<dbReference type="AlphaFoldDB" id="A0AAN7RC77"/>
<protein>
    <recommendedName>
        <fullName evidence="8">BZIP domain-containing protein</fullName>
    </recommendedName>
</protein>
<dbReference type="PROSITE" id="PS50217">
    <property type="entry name" value="BZIP"/>
    <property type="match status" value="1"/>
</dbReference>
<proteinExistence type="inferred from homology"/>
<evidence type="ECO:0000256" key="1">
    <source>
        <dbReference type="ARBA" id="ARBA00004123"/>
    </source>
</evidence>
<feature type="domain" description="BZIP" evidence="8">
    <location>
        <begin position="139"/>
        <end position="202"/>
    </location>
</feature>
<dbReference type="GO" id="GO:0003700">
    <property type="term" value="F:DNA-binding transcription factor activity"/>
    <property type="evidence" value="ECO:0007669"/>
    <property type="project" value="InterPro"/>
</dbReference>
<dbReference type="SUPFAM" id="SSF57959">
    <property type="entry name" value="Leucine zipper domain"/>
    <property type="match status" value="1"/>
</dbReference>
<gene>
    <name evidence="9" type="ORF">SAY86_024178</name>
</gene>
<evidence type="ECO:0000313" key="9">
    <source>
        <dbReference type="EMBL" id="KAK4793743.1"/>
    </source>
</evidence>
<sequence length="441" mass="48893">MMDWGRRIAASPTSSEVVVLPDRMVKIDMAHLSDGESGGGSIGEVSGRARKRAKNDSRPSLPELNLADSAPSCTDLPRDCNDLSLQRHKEDRPHSTIYRPKLEQCAESFDGSPVCTTDSVPIDEGRSRSRGNLSEAEKEAKRLRRVFANRESARRTIRRRQALSKDLTRKAFELTEENEILKKGLETARREFQNLEKKNKHLKSEIRKALEHEAVKTSHPKSSRTRELKNAWTEMPTSLLNFPFLLHSTPFAPCHSPSIVQSPTIIQPYQALPTLLSAPTDGAARACKSDQPHQETILSNTGPRAPIYMPAYPWVFTLSNQKSQCESSRCCISERDRHVSASSSRSAVTSGNCGPVLPFPVKPKEASGAVNKLLIIDLNEIPMESPEDQPDHYLEYCVEEGSIKLDQASSPGGGITRHDSKTKVVDLPFPADNLSLPKKDG</sequence>
<dbReference type="SMART" id="SM00338">
    <property type="entry name" value="BRLZ"/>
    <property type="match status" value="1"/>
</dbReference>
<dbReference type="InterPro" id="IPR004827">
    <property type="entry name" value="bZIP"/>
</dbReference>
<feature type="region of interest" description="Disordered" evidence="7">
    <location>
        <begin position="116"/>
        <end position="136"/>
    </location>
</feature>
<dbReference type="Pfam" id="PF00170">
    <property type="entry name" value="bZIP_1"/>
    <property type="match status" value="1"/>
</dbReference>
<evidence type="ECO:0000259" key="8">
    <source>
        <dbReference type="PROSITE" id="PS50217"/>
    </source>
</evidence>
<evidence type="ECO:0000256" key="6">
    <source>
        <dbReference type="ARBA" id="ARBA00023242"/>
    </source>
</evidence>
<accession>A0AAN7RC77</accession>
<keyword evidence="10" id="KW-1185">Reference proteome</keyword>
<name>A0AAN7RC77_TRANT</name>
<keyword evidence="3" id="KW-0805">Transcription regulation</keyword>
<dbReference type="GO" id="GO:0005634">
    <property type="term" value="C:nucleus"/>
    <property type="evidence" value="ECO:0007669"/>
    <property type="project" value="UniProtKB-SubCell"/>
</dbReference>
<feature type="region of interest" description="Disordered" evidence="7">
    <location>
        <begin position="405"/>
        <end position="441"/>
    </location>
</feature>
<dbReference type="PANTHER" id="PTHR45967">
    <property type="entry name" value="G-BOX-BINDING FACTOR 3-RELATED"/>
    <property type="match status" value="1"/>
</dbReference>
<comment type="subcellular location">
    <subcellularLocation>
        <location evidence="1">Nucleus</location>
    </subcellularLocation>
</comment>
<evidence type="ECO:0000256" key="3">
    <source>
        <dbReference type="ARBA" id="ARBA00023015"/>
    </source>
</evidence>
<dbReference type="InterPro" id="IPR045314">
    <property type="entry name" value="bZIP_plant_GBF1"/>
</dbReference>
<organism evidence="9 10">
    <name type="scientific">Trapa natans</name>
    <name type="common">Water chestnut</name>
    <dbReference type="NCBI Taxonomy" id="22666"/>
    <lineage>
        <taxon>Eukaryota</taxon>
        <taxon>Viridiplantae</taxon>
        <taxon>Streptophyta</taxon>
        <taxon>Embryophyta</taxon>
        <taxon>Tracheophyta</taxon>
        <taxon>Spermatophyta</taxon>
        <taxon>Magnoliopsida</taxon>
        <taxon>eudicotyledons</taxon>
        <taxon>Gunneridae</taxon>
        <taxon>Pentapetalae</taxon>
        <taxon>rosids</taxon>
        <taxon>malvids</taxon>
        <taxon>Myrtales</taxon>
        <taxon>Lythraceae</taxon>
        <taxon>Trapa</taxon>
    </lineage>
</organism>
<reference evidence="9 10" key="1">
    <citation type="journal article" date="2023" name="Hortic Res">
        <title>Pangenome of water caltrop reveals structural variations and asymmetric subgenome divergence after allopolyploidization.</title>
        <authorList>
            <person name="Zhang X."/>
            <person name="Chen Y."/>
            <person name="Wang L."/>
            <person name="Yuan Y."/>
            <person name="Fang M."/>
            <person name="Shi L."/>
            <person name="Lu R."/>
            <person name="Comes H.P."/>
            <person name="Ma Y."/>
            <person name="Chen Y."/>
            <person name="Huang G."/>
            <person name="Zhou Y."/>
            <person name="Zheng Z."/>
            <person name="Qiu Y."/>
        </authorList>
    </citation>
    <scope>NUCLEOTIDE SEQUENCE [LARGE SCALE GENOMIC DNA]</scope>
    <source>
        <strain evidence="9">F231</strain>
    </source>
</reference>
<evidence type="ECO:0000256" key="7">
    <source>
        <dbReference type="SAM" id="MobiDB-lite"/>
    </source>
</evidence>
<keyword evidence="6" id="KW-0539">Nucleus</keyword>
<dbReference type="InterPro" id="IPR044827">
    <property type="entry name" value="GBF-like"/>
</dbReference>
<dbReference type="CDD" id="cd14702">
    <property type="entry name" value="bZIP_plant_GBF1"/>
    <property type="match status" value="1"/>
</dbReference>
<evidence type="ECO:0000256" key="5">
    <source>
        <dbReference type="ARBA" id="ARBA00023163"/>
    </source>
</evidence>
<comment type="similarity">
    <text evidence="2">Belongs to the bZIP family.</text>
</comment>
<evidence type="ECO:0000313" key="10">
    <source>
        <dbReference type="Proteomes" id="UP001346149"/>
    </source>
</evidence>